<sequence>MEPEEFLPLTVDAGFYVMVHQSGAQEEVFDNAVYAPPGATTYIGVSKVTEEVLIYLANSQKRRTRRGAARPRLSVLPLTSSFVWLLALRLPRSSYVHPWRPASSNICSLPWQVSSLFRNIGGLMGVYLGYSSLQIFHVLDVLVDGAYSTLSGVWGRYVRTRQRRRGPDRHRPPPRPAVPEDAHYPVTAEPLYRL</sequence>
<evidence type="ECO:0000313" key="2">
    <source>
        <dbReference type="EMBL" id="KAH9367601.1"/>
    </source>
</evidence>
<proteinExistence type="predicted"/>
<dbReference type="OrthoDB" id="6478271at2759"/>
<keyword evidence="3" id="KW-1185">Reference proteome</keyword>
<gene>
    <name evidence="2" type="ORF">HPB48_009972</name>
</gene>
<dbReference type="Proteomes" id="UP000821853">
    <property type="component" value="Chromosome 2"/>
</dbReference>
<organism evidence="2 3">
    <name type="scientific">Haemaphysalis longicornis</name>
    <name type="common">Bush tick</name>
    <dbReference type="NCBI Taxonomy" id="44386"/>
    <lineage>
        <taxon>Eukaryota</taxon>
        <taxon>Metazoa</taxon>
        <taxon>Ecdysozoa</taxon>
        <taxon>Arthropoda</taxon>
        <taxon>Chelicerata</taxon>
        <taxon>Arachnida</taxon>
        <taxon>Acari</taxon>
        <taxon>Parasitiformes</taxon>
        <taxon>Ixodida</taxon>
        <taxon>Ixodoidea</taxon>
        <taxon>Ixodidae</taxon>
        <taxon>Haemaphysalinae</taxon>
        <taxon>Haemaphysalis</taxon>
    </lineage>
</organism>
<feature type="region of interest" description="Disordered" evidence="1">
    <location>
        <begin position="161"/>
        <end position="182"/>
    </location>
</feature>
<dbReference type="VEuPathDB" id="VectorBase:HLOH_058052"/>
<name>A0A9J6FZ20_HAELO</name>
<dbReference type="EMBL" id="JABSTR010000004">
    <property type="protein sequence ID" value="KAH9367601.1"/>
    <property type="molecule type" value="Genomic_DNA"/>
</dbReference>
<evidence type="ECO:0000256" key="1">
    <source>
        <dbReference type="SAM" id="MobiDB-lite"/>
    </source>
</evidence>
<evidence type="ECO:0000313" key="3">
    <source>
        <dbReference type="Proteomes" id="UP000821853"/>
    </source>
</evidence>
<protein>
    <submittedName>
        <fullName evidence="2">Uncharacterized protein</fullName>
    </submittedName>
</protein>
<dbReference type="AlphaFoldDB" id="A0A9J6FZ20"/>
<comment type="caution">
    <text evidence="2">The sequence shown here is derived from an EMBL/GenBank/DDBJ whole genome shotgun (WGS) entry which is preliminary data.</text>
</comment>
<accession>A0A9J6FZ20</accession>
<reference evidence="2 3" key="1">
    <citation type="journal article" date="2020" name="Cell">
        <title>Large-Scale Comparative Analyses of Tick Genomes Elucidate Their Genetic Diversity and Vector Capacities.</title>
        <authorList>
            <consortium name="Tick Genome and Microbiome Consortium (TIGMIC)"/>
            <person name="Jia N."/>
            <person name="Wang J."/>
            <person name="Shi W."/>
            <person name="Du L."/>
            <person name="Sun Y."/>
            <person name="Zhan W."/>
            <person name="Jiang J.F."/>
            <person name="Wang Q."/>
            <person name="Zhang B."/>
            <person name="Ji P."/>
            <person name="Bell-Sakyi L."/>
            <person name="Cui X.M."/>
            <person name="Yuan T.T."/>
            <person name="Jiang B.G."/>
            <person name="Yang W.F."/>
            <person name="Lam T.T."/>
            <person name="Chang Q.C."/>
            <person name="Ding S.J."/>
            <person name="Wang X.J."/>
            <person name="Zhu J.G."/>
            <person name="Ruan X.D."/>
            <person name="Zhao L."/>
            <person name="Wei J.T."/>
            <person name="Ye R.Z."/>
            <person name="Que T.C."/>
            <person name="Du C.H."/>
            <person name="Zhou Y.H."/>
            <person name="Cheng J.X."/>
            <person name="Dai P.F."/>
            <person name="Guo W.B."/>
            <person name="Han X.H."/>
            <person name="Huang E.J."/>
            <person name="Li L.F."/>
            <person name="Wei W."/>
            <person name="Gao Y.C."/>
            <person name="Liu J.Z."/>
            <person name="Shao H.Z."/>
            <person name="Wang X."/>
            <person name="Wang C.C."/>
            <person name="Yang T.C."/>
            <person name="Huo Q.B."/>
            <person name="Li W."/>
            <person name="Chen H.Y."/>
            <person name="Chen S.E."/>
            <person name="Zhou L.G."/>
            <person name="Ni X.B."/>
            <person name="Tian J.H."/>
            <person name="Sheng Y."/>
            <person name="Liu T."/>
            <person name="Pan Y.S."/>
            <person name="Xia L.Y."/>
            <person name="Li J."/>
            <person name="Zhao F."/>
            <person name="Cao W.C."/>
        </authorList>
    </citation>
    <scope>NUCLEOTIDE SEQUENCE [LARGE SCALE GENOMIC DNA]</scope>
    <source>
        <strain evidence="2">HaeL-2018</strain>
    </source>
</reference>